<dbReference type="InterPro" id="IPR014944">
    <property type="entry name" value="Toxin_SymE-like"/>
</dbReference>
<organism evidence="2 3">
    <name type="scientific">Pseudobacteroides cellulosolvens ATCC 35603 = DSM 2933</name>
    <dbReference type="NCBI Taxonomy" id="398512"/>
    <lineage>
        <taxon>Bacteria</taxon>
        <taxon>Bacillati</taxon>
        <taxon>Bacillota</taxon>
        <taxon>Clostridia</taxon>
        <taxon>Eubacteriales</taxon>
        <taxon>Oscillospiraceae</taxon>
        <taxon>Pseudobacteroides</taxon>
    </lineage>
</organism>
<dbReference type="GO" id="GO:0005737">
    <property type="term" value="C:cytoplasm"/>
    <property type="evidence" value="ECO:0007669"/>
    <property type="project" value="InterPro"/>
</dbReference>
<proteinExistence type="predicted"/>
<dbReference type="EMBL" id="LGTC01000001">
    <property type="protein sequence ID" value="KNY30085.1"/>
    <property type="molecule type" value="Genomic_DNA"/>
</dbReference>
<sequence length="56" mass="6199">MVALSSIRSHWLDDAPAVTVSADWLRDFGFEVGCKVVIEVSQGVITIKKIHSEDEI</sequence>
<evidence type="ECO:0000313" key="2">
    <source>
        <dbReference type="EMBL" id="KNY30085.1"/>
    </source>
</evidence>
<name>A0A0L6JWU9_9FIRM</name>
<evidence type="ECO:0000259" key="1">
    <source>
        <dbReference type="Pfam" id="PF08845"/>
    </source>
</evidence>
<dbReference type="Pfam" id="PF08845">
    <property type="entry name" value="SymE_toxin"/>
    <property type="match status" value="1"/>
</dbReference>
<dbReference type="OrthoDB" id="9803936at2"/>
<dbReference type="Proteomes" id="UP000036923">
    <property type="component" value="Unassembled WGS sequence"/>
</dbReference>
<accession>A0A0L6JWU9</accession>
<reference evidence="3" key="1">
    <citation type="submission" date="2015-07" db="EMBL/GenBank/DDBJ databases">
        <title>Near-Complete Genome Sequence of the Cellulolytic Bacterium Bacteroides (Pseudobacteroides) cellulosolvens ATCC 35603.</title>
        <authorList>
            <person name="Dassa B."/>
            <person name="Utturkar S.M."/>
            <person name="Klingeman D.M."/>
            <person name="Hurt R.A."/>
            <person name="Keller M."/>
            <person name="Xu J."/>
            <person name="Reddy Y.H.K."/>
            <person name="Borovok I."/>
            <person name="Grinberg I.R."/>
            <person name="Lamed R."/>
            <person name="Zhivin O."/>
            <person name="Bayer E.A."/>
            <person name="Brown S.D."/>
        </authorList>
    </citation>
    <scope>NUCLEOTIDE SEQUENCE [LARGE SCALE GENOMIC DNA]</scope>
    <source>
        <strain evidence="3">DSM 2933</strain>
    </source>
</reference>
<feature type="domain" description="Toxin SymE-like" evidence="1">
    <location>
        <begin position="13"/>
        <end position="48"/>
    </location>
</feature>
<comment type="caution">
    <text evidence="2">The sequence shown here is derived from an EMBL/GenBank/DDBJ whole genome shotgun (WGS) entry which is preliminary data.</text>
</comment>
<gene>
    <name evidence="2" type="ORF">Bccel_5362</name>
</gene>
<dbReference type="GO" id="GO:0016070">
    <property type="term" value="P:RNA metabolic process"/>
    <property type="evidence" value="ECO:0007669"/>
    <property type="project" value="InterPro"/>
</dbReference>
<evidence type="ECO:0000313" key="3">
    <source>
        <dbReference type="Proteomes" id="UP000036923"/>
    </source>
</evidence>
<keyword evidence="3" id="KW-1185">Reference proteome</keyword>
<dbReference type="RefSeq" id="WP_160317759.1">
    <property type="nucleotide sequence ID" value="NZ_JQKC01000088.1"/>
</dbReference>
<dbReference type="AlphaFoldDB" id="A0A0L6JWU9"/>
<dbReference type="GO" id="GO:0003723">
    <property type="term" value="F:RNA binding"/>
    <property type="evidence" value="ECO:0007669"/>
    <property type="project" value="InterPro"/>
</dbReference>
<dbReference type="eggNOG" id="ENOG502ZKCZ">
    <property type="taxonomic scope" value="Bacteria"/>
</dbReference>
<dbReference type="GO" id="GO:0016788">
    <property type="term" value="F:hydrolase activity, acting on ester bonds"/>
    <property type="evidence" value="ECO:0007669"/>
    <property type="project" value="InterPro"/>
</dbReference>
<protein>
    <recommendedName>
        <fullName evidence="1">Toxin SymE-like domain-containing protein</fullName>
    </recommendedName>
</protein>